<keyword evidence="4 6" id="KW-0472">Membrane</keyword>
<dbReference type="InterPro" id="IPR003945">
    <property type="entry name" value="NU5C-like"/>
</dbReference>
<evidence type="ECO:0000256" key="1">
    <source>
        <dbReference type="ARBA" id="ARBA00004127"/>
    </source>
</evidence>
<dbReference type="EMBL" id="JAPDOB010000001">
    <property type="protein sequence ID" value="MCW3796741.1"/>
    <property type="molecule type" value="Genomic_DNA"/>
</dbReference>
<dbReference type="Proteomes" id="UP001526246">
    <property type="component" value="Unassembled WGS sequence"/>
</dbReference>
<feature type="transmembrane region" description="Helical" evidence="6">
    <location>
        <begin position="71"/>
        <end position="88"/>
    </location>
</feature>
<feature type="transmembrane region" description="Helical" evidence="6">
    <location>
        <begin position="320"/>
        <end position="339"/>
    </location>
</feature>
<gene>
    <name evidence="8" type="ORF">OMW55_02825</name>
</gene>
<feature type="transmembrane region" description="Helical" evidence="6">
    <location>
        <begin position="206"/>
        <end position="226"/>
    </location>
</feature>
<feature type="domain" description="NADH:quinone oxidoreductase/Mrp antiporter transmembrane" evidence="7">
    <location>
        <begin position="91"/>
        <end position="371"/>
    </location>
</feature>
<organism evidence="8 9">
    <name type="scientific">Sphingomonas arvum</name>
    <dbReference type="NCBI Taxonomy" id="2992113"/>
    <lineage>
        <taxon>Bacteria</taxon>
        <taxon>Pseudomonadati</taxon>
        <taxon>Pseudomonadota</taxon>
        <taxon>Alphaproteobacteria</taxon>
        <taxon>Sphingomonadales</taxon>
        <taxon>Sphingomonadaceae</taxon>
        <taxon>Sphingomonas</taxon>
    </lineage>
</organism>
<evidence type="ECO:0000256" key="6">
    <source>
        <dbReference type="SAM" id="Phobius"/>
    </source>
</evidence>
<feature type="transmembrane region" description="Helical" evidence="6">
    <location>
        <begin position="167"/>
        <end position="186"/>
    </location>
</feature>
<evidence type="ECO:0000256" key="5">
    <source>
        <dbReference type="RuleBase" id="RU000320"/>
    </source>
</evidence>
<accession>A0ABT3JCH7</accession>
<dbReference type="Pfam" id="PF00361">
    <property type="entry name" value="Proton_antipo_M"/>
    <property type="match status" value="1"/>
</dbReference>
<evidence type="ECO:0000256" key="2">
    <source>
        <dbReference type="ARBA" id="ARBA00022692"/>
    </source>
</evidence>
<name>A0ABT3JCH7_9SPHN</name>
<dbReference type="InterPro" id="IPR001750">
    <property type="entry name" value="ND/Mrp_TM"/>
</dbReference>
<feature type="transmembrane region" description="Helical" evidence="6">
    <location>
        <begin position="260"/>
        <end position="282"/>
    </location>
</feature>
<keyword evidence="9" id="KW-1185">Reference proteome</keyword>
<proteinExistence type="predicted"/>
<feature type="transmembrane region" description="Helical" evidence="6">
    <location>
        <begin position="345"/>
        <end position="363"/>
    </location>
</feature>
<reference evidence="8 9" key="1">
    <citation type="submission" date="2022-10" db="EMBL/GenBank/DDBJ databases">
        <title>Sphingomonas sp.</title>
        <authorList>
            <person name="Jin C."/>
        </authorList>
    </citation>
    <scope>NUCLEOTIDE SEQUENCE [LARGE SCALE GENOMIC DNA]</scope>
    <source>
        <strain evidence="8 9">BN140010</strain>
    </source>
</reference>
<dbReference type="RefSeq" id="WP_264880661.1">
    <property type="nucleotide sequence ID" value="NZ_JAPDOB010000001.1"/>
</dbReference>
<sequence length="444" mass="45670">MTTVAMHDLPPSMTRGAMLTLGVGAVLLCGAALGFGGFDPVGLVLATLTLFITTVVLAFSERYMRADPRRGLFALEVAGFGLLTVLLAFPTDLITLGVAWIASGQLLVRLVGHLSNCKEAQLAAQRCRRSFIVGDAALLVAGAILALGTGHLRIASVVAAAADMPALLTYVVGALLVVAVAVRCALLPFHRWLLGSMSAPTPVSALMHGGFVNGGGFLLIRFAGLLDLVPAVQFGLIVLGTVSALYGGAVMLVRPDVKGALAGSTVSQMGFMLMTCGLGAYGAALWHLVAHGLFKASLFLGSGATIGMTDPRQAAVRRPTQAAVIALTTLAVAVAMAAQGTSNPALIPQLLALATALSTLSLVRSWRTWPYLVSAAALLSLGLAGAHAMGRLLPTEHAAFGSAMQFGVLAVLLAGWVGQRLMATRGLPPTAYVRLVNSGALHAR</sequence>
<keyword evidence="2 5" id="KW-0812">Transmembrane</keyword>
<feature type="transmembrane region" description="Helical" evidence="6">
    <location>
        <begin position="16"/>
        <end position="35"/>
    </location>
</feature>
<evidence type="ECO:0000313" key="9">
    <source>
        <dbReference type="Proteomes" id="UP001526246"/>
    </source>
</evidence>
<comment type="subcellular location">
    <subcellularLocation>
        <location evidence="1">Endomembrane system</location>
        <topology evidence="1">Multi-pass membrane protein</topology>
    </subcellularLocation>
    <subcellularLocation>
        <location evidence="5">Membrane</location>
        <topology evidence="5">Multi-pass membrane protein</topology>
    </subcellularLocation>
</comment>
<dbReference type="PRINTS" id="PR01434">
    <property type="entry name" value="NADHDHGNASE5"/>
</dbReference>
<feature type="transmembrane region" description="Helical" evidence="6">
    <location>
        <begin position="232"/>
        <end position="253"/>
    </location>
</feature>
<feature type="transmembrane region" description="Helical" evidence="6">
    <location>
        <begin position="41"/>
        <end position="59"/>
    </location>
</feature>
<feature type="transmembrane region" description="Helical" evidence="6">
    <location>
        <begin position="370"/>
        <end position="392"/>
    </location>
</feature>
<evidence type="ECO:0000256" key="3">
    <source>
        <dbReference type="ARBA" id="ARBA00022989"/>
    </source>
</evidence>
<evidence type="ECO:0000256" key="4">
    <source>
        <dbReference type="ARBA" id="ARBA00023136"/>
    </source>
</evidence>
<keyword evidence="3 6" id="KW-1133">Transmembrane helix</keyword>
<feature type="transmembrane region" description="Helical" evidence="6">
    <location>
        <begin position="132"/>
        <end position="155"/>
    </location>
</feature>
<dbReference type="PANTHER" id="PTHR42829:SF1">
    <property type="entry name" value="INORGANIC CARBON TRANSPORTER SUBUNIT DABB-RELATED"/>
    <property type="match status" value="1"/>
</dbReference>
<dbReference type="PANTHER" id="PTHR42829">
    <property type="entry name" value="NADH-UBIQUINONE OXIDOREDUCTASE CHAIN 5"/>
    <property type="match status" value="1"/>
</dbReference>
<protein>
    <submittedName>
        <fullName evidence="8">Proton-conducting transporter membrane subunit</fullName>
    </submittedName>
</protein>
<evidence type="ECO:0000313" key="8">
    <source>
        <dbReference type="EMBL" id="MCW3796741.1"/>
    </source>
</evidence>
<feature type="transmembrane region" description="Helical" evidence="6">
    <location>
        <begin position="398"/>
        <end position="417"/>
    </location>
</feature>
<evidence type="ECO:0000259" key="7">
    <source>
        <dbReference type="Pfam" id="PF00361"/>
    </source>
</evidence>
<comment type="caution">
    <text evidence="8">The sequence shown here is derived from an EMBL/GenBank/DDBJ whole genome shotgun (WGS) entry which is preliminary data.</text>
</comment>